<keyword evidence="2 6" id="KW-0547">Nucleotide-binding</keyword>
<comment type="caution">
    <text evidence="7">The sequence shown here is derived from an EMBL/GenBank/DDBJ whole genome shotgun (WGS) entry which is preliminary data.</text>
</comment>
<dbReference type="GO" id="GO:0005525">
    <property type="term" value="F:GTP binding"/>
    <property type="evidence" value="ECO:0007669"/>
    <property type="project" value="UniProtKB-UniRule"/>
</dbReference>
<feature type="binding site" evidence="6">
    <location>
        <position position="124"/>
    </location>
    <ligand>
        <name>GTP</name>
        <dbReference type="ChEBI" id="CHEBI:37565"/>
    </ligand>
</feature>
<keyword evidence="1 6" id="KW-0808">Transferase</keyword>
<comment type="caution">
    <text evidence="6">Lacks conserved residue(s) required for the propagation of feature annotation.</text>
</comment>
<evidence type="ECO:0000256" key="4">
    <source>
        <dbReference type="ARBA" id="ARBA00022993"/>
    </source>
</evidence>
<name>A0A031LLU6_9CREN</name>
<dbReference type="PANTHER" id="PTHR40732:SF1">
    <property type="entry name" value="GTP-DEPENDENT DEPHOSPHO-COA KINASE"/>
    <property type="match status" value="1"/>
</dbReference>
<keyword evidence="5 6" id="KW-0342">GTP-binding</keyword>
<dbReference type="AlphaFoldDB" id="A0A031LLU6"/>
<comment type="catalytic activity">
    <reaction evidence="6">
        <text>3'-dephospho-CoA + GTP = GDP + CoA + H(+)</text>
        <dbReference type="Rhea" id="RHEA:61156"/>
        <dbReference type="ChEBI" id="CHEBI:15378"/>
        <dbReference type="ChEBI" id="CHEBI:37565"/>
        <dbReference type="ChEBI" id="CHEBI:57287"/>
        <dbReference type="ChEBI" id="CHEBI:57328"/>
        <dbReference type="ChEBI" id="CHEBI:58189"/>
        <dbReference type="EC" id="2.7.1.237"/>
    </reaction>
</comment>
<dbReference type="Pfam" id="PF04019">
    <property type="entry name" value="DUF359"/>
    <property type="match status" value="1"/>
</dbReference>
<comment type="similarity">
    <text evidence="6">Belongs to the GTP-dependent DPCK family.</text>
</comment>
<evidence type="ECO:0000256" key="3">
    <source>
        <dbReference type="ARBA" id="ARBA00022777"/>
    </source>
</evidence>
<feature type="binding site" evidence="6">
    <location>
        <position position="73"/>
    </location>
    <ligand>
        <name>GTP</name>
        <dbReference type="ChEBI" id="CHEBI:37565"/>
    </ligand>
</feature>
<comment type="function">
    <text evidence="6">Catalyzes the GTP-dependent phosphorylation of the 3'-hydroxyl group of dephosphocoenzyme A to form coenzyme A (CoA).</text>
</comment>
<feature type="binding site" evidence="6">
    <location>
        <position position="54"/>
    </location>
    <ligand>
        <name>GTP</name>
        <dbReference type="ChEBI" id="CHEBI:37565"/>
    </ligand>
</feature>
<evidence type="ECO:0000313" key="7">
    <source>
        <dbReference type="EMBL" id="EZQ03116.1"/>
    </source>
</evidence>
<dbReference type="OrthoDB" id="15447at2157"/>
<evidence type="ECO:0000256" key="5">
    <source>
        <dbReference type="ARBA" id="ARBA00023134"/>
    </source>
</evidence>
<dbReference type="EC" id="2.7.1.237" evidence="6"/>
<accession>A0A031LLU6</accession>
<keyword evidence="8" id="KW-1185">Reference proteome</keyword>
<dbReference type="UniPathway" id="UPA00241"/>
<dbReference type="GO" id="GO:0016301">
    <property type="term" value="F:kinase activity"/>
    <property type="evidence" value="ECO:0007669"/>
    <property type="project" value="UniProtKB-UniRule"/>
</dbReference>
<feature type="binding site" evidence="6">
    <location>
        <position position="71"/>
    </location>
    <ligand>
        <name>GTP</name>
        <dbReference type="ChEBI" id="CHEBI:37565"/>
    </ligand>
</feature>
<keyword evidence="4 6" id="KW-0173">Coenzyme A biosynthesis</keyword>
<dbReference type="STRING" id="1160895.CM19_09810"/>
<feature type="binding site" evidence="6">
    <location>
        <position position="52"/>
    </location>
    <ligand>
        <name>GTP</name>
        <dbReference type="ChEBI" id="CHEBI:37565"/>
    </ligand>
</feature>
<evidence type="ECO:0000256" key="6">
    <source>
        <dbReference type="HAMAP-Rule" id="MF_00590"/>
    </source>
</evidence>
<dbReference type="Proteomes" id="UP000024332">
    <property type="component" value="Unassembled WGS sequence"/>
</dbReference>
<keyword evidence="3 6" id="KW-0418">Kinase</keyword>
<dbReference type="PIRSF" id="PIRSF006533">
    <property type="entry name" value="UCP006533"/>
    <property type="match status" value="1"/>
</dbReference>
<feature type="binding site" evidence="6">
    <location>
        <position position="53"/>
    </location>
    <ligand>
        <name>GTP</name>
        <dbReference type="ChEBI" id="CHEBI:37565"/>
    </ligand>
</feature>
<dbReference type="HAMAP" id="MF_00590">
    <property type="entry name" value="Dephospho_CoA_kinase_GTP_dep"/>
    <property type="match status" value="1"/>
</dbReference>
<sequence length="177" mass="20237">MEICNQSKVDICFVVQGKVREELRRPYGILFTRKDNLISFILMFKRIISVGDVVTSYLVKEGIIPFLSIIDGKTKRQVYVNNIADSKTIHLRNEPGVIRLSVMERIRKILDDNKKSTLLIDGEEDLLVIPAVMYGHIDDVIVYGQPNVGAVGLEVSDIMRWRVKDLLSKFIVKKCNE</sequence>
<evidence type="ECO:0000313" key="8">
    <source>
        <dbReference type="Proteomes" id="UP000024332"/>
    </source>
</evidence>
<organism evidence="7 8">
    <name type="scientific">Candidatus Acidianus copahuensis</name>
    <dbReference type="NCBI Taxonomy" id="1160895"/>
    <lineage>
        <taxon>Archaea</taxon>
        <taxon>Thermoproteota</taxon>
        <taxon>Thermoprotei</taxon>
        <taxon>Sulfolobales</taxon>
        <taxon>Sulfolobaceae</taxon>
        <taxon>Acidianus</taxon>
    </lineage>
</organism>
<dbReference type="EMBL" id="JFZT01000048">
    <property type="protein sequence ID" value="EZQ03116.1"/>
    <property type="molecule type" value="Genomic_DNA"/>
</dbReference>
<gene>
    <name evidence="7" type="ORF">CM19_09810</name>
</gene>
<protein>
    <recommendedName>
        <fullName evidence="6">GTP-dependent dephospho-CoA kinase</fullName>
        <ecNumber evidence="6">2.7.1.237</ecNumber>
    </recommendedName>
    <alternativeName>
        <fullName evidence="6">Dephospho-coenzyme A kinase</fullName>
        <shortName evidence="6">DPCK</shortName>
    </alternativeName>
</protein>
<dbReference type="InterPro" id="IPR007164">
    <property type="entry name" value="GTP-dep_dephospho-CoA_kin"/>
</dbReference>
<comment type="pathway">
    <text evidence="6">Cofactor biosynthesis; coenzyme A biosynthesis.</text>
</comment>
<proteinExistence type="inferred from homology"/>
<dbReference type="PANTHER" id="PTHR40732">
    <property type="entry name" value="UPF0218 PROTEIN TK1697"/>
    <property type="match status" value="1"/>
</dbReference>
<evidence type="ECO:0000256" key="2">
    <source>
        <dbReference type="ARBA" id="ARBA00022741"/>
    </source>
</evidence>
<dbReference type="GO" id="GO:0015937">
    <property type="term" value="P:coenzyme A biosynthetic process"/>
    <property type="evidence" value="ECO:0007669"/>
    <property type="project" value="UniProtKB-UniRule"/>
</dbReference>
<reference evidence="7 8" key="1">
    <citation type="submission" date="2014-03" db="EMBL/GenBank/DDBJ databases">
        <title>Draft genome sequence of the novel thermoacidophilic archaea Acidianus copahuensis ALE1 strain, isolated from Copahue volcanic area in Neuquen Argentina.</title>
        <authorList>
            <person name="Urbieta M.S."/>
            <person name="Rascovan N."/>
            <person name="Castro C."/>
            <person name="Revale S."/>
            <person name="Giaveno M.A."/>
            <person name="Vazquez M.P."/>
            <person name="Donati E.R."/>
        </authorList>
    </citation>
    <scope>NUCLEOTIDE SEQUENCE [LARGE SCALE GENOMIC DNA]</scope>
    <source>
        <strain evidence="7 8">ALE1</strain>
    </source>
</reference>
<evidence type="ECO:0000256" key="1">
    <source>
        <dbReference type="ARBA" id="ARBA00022679"/>
    </source>
</evidence>